<evidence type="ECO:0000256" key="9">
    <source>
        <dbReference type="ARBA" id="ARBA00023136"/>
    </source>
</evidence>
<dbReference type="SUPFAM" id="SSF48452">
    <property type="entry name" value="TPR-like"/>
    <property type="match status" value="1"/>
</dbReference>
<dbReference type="GO" id="GO:0000139">
    <property type="term" value="C:Golgi membrane"/>
    <property type="evidence" value="ECO:0007669"/>
    <property type="project" value="UniProtKB-SubCell"/>
</dbReference>
<dbReference type="GO" id="GO:0015031">
    <property type="term" value="P:protein transport"/>
    <property type="evidence" value="ECO:0007669"/>
    <property type="project" value="UniProtKB-UniRule"/>
</dbReference>
<dbReference type="GO" id="GO:0005198">
    <property type="term" value="F:structural molecule activity"/>
    <property type="evidence" value="ECO:0007669"/>
    <property type="project" value="UniProtKB-UniRule"/>
</dbReference>
<dbReference type="RefSeq" id="XP_045957113.1">
    <property type="nucleotide sequence ID" value="XM_046098095.1"/>
</dbReference>
<comment type="caution">
    <text evidence="12">The sequence shown here is derived from an EMBL/GenBank/DDBJ whole genome shotgun (WGS) entry which is preliminary data.</text>
</comment>
<organism evidence="12 13">
    <name type="scientific">Truncatella angustata</name>
    <dbReference type="NCBI Taxonomy" id="152316"/>
    <lineage>
        <taxon>Eukaryota</taxon>
        <taxon>Fungi</taxon>
        <taxon>Dikarya</taxon>
        <taxon>Ascomycota</taxon>
        <taxon>Pezizomycotina</taxon>
        <taxon>Sordariomycetes</taxon>
        <taxon>Xylariomycetidae</taxon>
        <taxon>Amphisphaeriales</taxon>
        <taxon>Sporocadaceae</taxon>
        <taxon>Truncatella</taxon>
    </lineage>
</organism>
<dbReference type="PIRSF" id="PIRSF016478">
    <property type="entry name" value="Coatomer_esu"/>
    <property type="match status" value="1"/>
</dbReference>
<keyword evidence="10 11" id="KW-0968">Cytoplasmic vesicle</keyword>
<keyword evidence="13" id="KW-1185">Reference proteome</keyword>
<accession>A0A9P8UIP1</accession>
<evidence type="ECO:0000313" key="12">
    <source>
        <dbReference type="EMBL" id="KAH6652836.1"/>
    </source>
</evidence>
<keyword evidence="5 11" id="KW-0963">Cytoplasm</keyword>
<keyword evidence="4 11" id="KW-0813">Transport</keyword>
<dbReference type="InterPro" id="IPR011990">
    <property type="entry name" value="TPR-like_helical_dom_sf"/>
</dbReference>
<dbReference type="PANTHER" id="PTHR10805">
    <property type="entry name" value="COATOMER SUBUNIT EPSILON"/>
    <property type="match status" value="1"/>
</dbReference>
<evidence type="ECO:0000256" key="11">
    <source>
        <dbReference type="PIRNR" id="PIRNR016478"/>
    </source>
</evidence>
<evidence type="ECO:0000256" key="10">
    <source>
        <dbReference type="ARBA" id="ARBA00023329"/>
    </source>
</evidence>
<evidence type="ECO:0000256" key="8">
    <source>
        <dbReference type="ARBA" id="ARBA00023034"/>
    </source>
</evidence>
<dbReference type="GO" id="GO:0030126">
    <property type="term" value="C:COPI vesicle coat"/>
    <property type="evidence" value="ECO:0007669"/>
    <property type="project" value="TreeGrafter"/>
</dbReference>
<dbReference type="GO" id="GO:0006890">
    <property type="term" value="P:retrograde vesicle-mediated transport, Golgi to endoplasmic reticulum"/>
    <property type="evidence" value="ECO:0007669"/>
    <property type="project" value="UniProtKB-UniRule"/>
</dbReference>
<dbReference type="OrthoDB" id="310217at2759"/>
<evidence type="ECO:0000256" key="1">
    <source>
        <dbReference type="ARBA" id="ARBA00004255"/>
    </source>
</evidence>
<evidence type="ECO:0000256" key="5">
    <source>
        <dbReference type="ARBA" id="ARBA00022490"/>
    </source>
</evidence>
<dbReference type="Pfam" id="PF04733">
    <property type="entry name" value="Coatomer_E"/>
    <property type="match status" value="1"/>
</dbReference>
<dbReference type="GO" id="GO:0006891">
    <property type="term" value="P:intra-Golgi vesicle-mediated transport"/>
    <property type="evidence" value="ECO:0007669"/>
    <property type="project" value="TreeGrafter"/>
</dbReference>
<gene>
    <name evidence="12" type="ORF">BKA67DRAFT_519360</name>
</gene>
<evidence type="ECO:0000313" key="13">
    <source>
        <dbReference type="Proteomes" id="UP000758603"/>
    </source>
</evidence>
<reference evidence="12" key="1">
    <citation type="journal article" date="2021" name="Nat. Commun.">
        <title>Genetic determinants of endophytism in the Arabidopsis root mycobiome.</title>
        <authorList>
            <person name="Mesny F."/>
            <person name="Miyauchi S."/>
            <person name="Thiergart T."/>
            <person name="Pickel B."/>
            <person name="Atanasova L."/>
            <person name="Karlsson M."/>
            <person name="Huettel B."/>
            <person name="Barry K.W."/>
            <person name="Haridas S."/>
            <person name="Chen C."/>
            <person name="Bauer D."/>
            <person name="Andreopoulos W."/>
            <person name="Pangilinan J."/>
            <person name="LaButti K."/>
            <person name="Riley R."/>
            <person name="Lipzen A."/>
            <person name="Clum A."/>
            <person name="Drula E."/>
            <person name="Henrissat B."/>
            <person name="Kohler A."/>
            <person name="Grigoriev I.V."/>
            <person name="Martin F.M."/>
            <person name="Hacquard S."/>
        </authorList>
    </citation>
    <scope>NUCLEOTIDE SEQUENCE</scope>
    <source>
        <strain evidence="12">MPI-SDFR-AT-0073</strain>
    </source>
</reference>
<evidence type="ECO:0000256" key="2">
    <source>
        <dbReference type="ARBA" id="ARBA00004347"/>
    </source>
</evidence>
<dbReference type="Gene3D" id="1.25.40.10">
    <property type="entry name" value="Tetratricopeptide repeat domain"/>
    <property type="match status" value="1"/>
</dbReference>
<comment type="subcellular location">
    <subcellularLocation>
        <location evidence="2">Cytoplasmic vesicle</location>
        <location evidence="2">COPI-coated vesicle membrane</location>
        <topology evidence="2">Peripheral membrane protein</topology>
        <orientation evidence="2">Cytoplasmic side</orientation>
    </subcellularLocation>
    <subcellularLocation>
        <location evidence="1">Golgi apparatus membrane</location>
        <topology evidence="1">Peripheral membrane protein</topology>
        <orientation evidence="1">Cytoplasmic side</orientation>
    </subcellularLocation>
</comment>
<dbReference type="EMBL" id="JAGPXC010000005">
    <property type="protein sequence ID" value="KAH6652836.1"/>
    <property type="molecule type" value="Genomic_DNA"/>
</dbReference>
<sequence length="295" mass="31730">MDPYSAEGELVNIHNHFHQGQFQQVVDFDTSAFSPENELPAKVLVLRAQIAQGQAKEVLSEVKGASEPELQAVGALAQQSLGSTDEAINTIEQLASSQGENAIVQVVGGTVLQVAGKSEEALALLSQHSGNLEAVALIVQIHLQQNRLDLAQKEVKAARSWAQDSLLVNLAESWLGLREGGEKYQQAFYVFEELAQAPATSSVTTLIAQAVAEIHCGRYEEAQAGLEQALQKDPENGDALANLLVLKTITGQERHDTRAALEKAAPSHPLLLDWQEKKSAFDQAAAKFKPKVAAA</sequence>
<keyword evidence="6 11" id="KW-0931">ER-Golgi transport</keyword>
<evidence type="ECO:0000256" key="6">
    <source>
        <dbReference type="ARBA" id="ARBA00022892"/>
    </source>
</evidence>
<dbReference type="Proteomes" id="UP000758603">
    <property type="component" value="Unassembled WGS sequence"/>
</dbReference>
<dbReference type="AlphaFoldDB" id="A0A9P8UIP1"/>
<keyword evidence="7 11" id="KW-0653">Protein transport</keyword>
<comment type="function">
    <text evidence="11">The coatomer is a cytosolic protein complex that binds to dilysine motifs and reversibly associates with Golgi non-clathrin-coated vesicles, which further mediate biosynthetic protein transport from the ER, via the Golgi up to the trans Golgi network. The coatomer complex is required for budding from Golgi membranes, and is essential for the retrograde Golgi-to-ER transport of dilysine-tagged proteins.</text>
</comment>
<proteinExistence type="inferred from homology"/>
<comment type="similarity">
    <text evidence="3 11">Belongs to the COPE family.</text>
</comment>
<evidence type="ECO:0000256" key="7">
    <source>
        <dbReference type="ARBA" id="ARBA00022927"/>
    </source>
</evidence>
<keyword evidence="9 11" id="KW-0472">Membrane</keyword>
<keyword evidence="8 11" id="KW-0333">Golgi apparatus</keyword>
<name>A0A9P8UIP1_9PEZI</name>
<dbReference type="GO" id="GO:0006888">
    <property type="term" value="P:endoplasmic reticulum to Golgi vesicle-mediated transport"/>
    <property type="evidence" value="ECO:0007669"/>
    <property type="project" value="TreeGrafter"/>
</dbReference>
<dbReference type="GeneID" id="70126987"/>
<dbReference type="InterPro" id="IPR006822">
    <property type="entry name" value="Coatomer_esu"/>
</dbReference>
<evidence type="ECO:0000256" key="4">
    <source>
        <dbReference type="ARBA" id="ARBA00022448"/>
    </source>
</evidence>
<dbReference type="PANTHER" id="PTHR10805:SF0">
    <property type="entry name" value="COATOMER SUBUNIT EPSILON"/>
    <property type="match status" value="1"/>
</dbReference>
<evidence type="ECO:0000256" key="3">
    <source>
        <dbReference type="ARBA" id="ARBA00008827"/>
    </source>
</evidence>
<protein>
    <recommendedName>
        <fullName evidence="11">Coatomer subunit epsilon</fullName>
    </recommendedName>
</protein>